<gene>
    <name evidence="2" type="ORF">T265_15388</name>
</gene>
<dbReference type="RefSeq" id="XP_009176134.1">
    <property type="nucleotide sequence ID" value="XM_009177870.1"/>
</dbReference>
<dbReference type="AlphaFoldDB" id="A0A074YZK9"/>
<proteinExistence type="predicted"/>
<evidence type="ECO:0000313" key="2">
    <source>
        <dbReference type="EMBL" id="KER20113.1"/>
    </source>
</evidence>
<organism evidence="2 3">
    <name type="scientific">Opisthorchis viverrini</name>
    <name type="common">Southeast Asian liver fluke</name>
    <dbReference type="NCBI Taxonomy" id="6198"/>
    <lineage>
        <taxon>Eukaryota</taxon>
        <taxon>Metazoa</taxon>
        <taxon>Spiralia</taxon>
        <taxon>Lophotrochozoa</taxon>
        <taxon>Platyhelminthes</taxon>
        <taxon>Trematoda</taxon>
        <taxon>Digenea</taxon>
        <taxon>Opisthorchiida</taxon>
        <taxon>Opisthorchiata</taxon>
        <taxon>Opisthorchiidae</taxon>
        <taxon>Opisthorchis</taxon>
    </lineage>
</organism>
<protein>
    <submittedName>
        <fullName evidence="2">Uncharacterized protein</fullName>
    </submittedName>
</protein>
<evidence type="ECO:0000256" key="1">
    <source>
        <dbReference type="SAM" id="MobiDB-lite"/>
    </source>
</evidence>
<dbReference type="KEGG" id="ovi:T265_15388"/>
<feature type="region of interest" description="Disordered" evidence="1">
    <location>
        <begin position="27"/>
        <end position="68"/>
    </location>
</feature>
<accession>A0A074YZK9</accession>
<sequence>MHIYISSFRRGIFNSFGTIVRFSAGESDWPGPGRRKRTTAQCWRSRSSGDRVSPLNAPPPAPPLMRSSAISFPAPTDVSADVLTPAPFSQTVFLVGGIISDSECGPKAVTLKWRSGLSAAMIPPATLART</sequence>
<reference evidence="2 3" key="1">
    <citation type="submission" date="2013-11" db="EMBL/GenBank/DDBJ databases">
        <title>Opisthorchis viverrini - life in the bile duct.</title>
        <authorList>
            <person name="Young N.D."/>
            <person name="Nagarajan N."/>
            <person name="Lin S.J."/>
            <person name="Korhonen P.K."/>
            <person name="Jex A.R."/>
            <person name="Hall R.S."/>
            <person name="Safavi-Hemami H."/>
            <person name="Kaewkong W."/>
            <person name="Bertrand D."/>
            <person name="Gao S."/>
            <person name="Seet Q."/>
            <person name="Wongkham S."/>
            <person name="Teh B.T."/>
            <person name="Wongkham C."/>
            <person name="Intapan P.M."/>
            <person name="Maleewong W."/>
            <person name="Yang X."/>
            <person name="Hu M."/>
            <person name="Wang Z."/>
            <person name="Hofmann A."/>
            <person name="Sternberg P.W."/>
            <person name="Tan P."/>
            <person name="Wang J."/>
            <person name="Gasser R.B."/>
        </authorList>
    </citation>
    <scope>NUCLEOTIDE SEQUENCE [LARGE SCALE GENOMIC DNA]</scope>
</reference>
<dbReference type="EMBL" id="KL597090">
    <property type="protein sequence ID" value="KER20113.1"/>
    <property type="molecule type" value="Genomic_DNA"/>
</dbReference>
<name>A0A074YZK9_OPIVI</name>
<keyword evidence="3" id="KW-1185">Reference proteome</keyword>
<dbReference type="GeneID" id="20329553"/>
<dbReference type="CTD" id="20329553"/>
<dbReference type="Proteomes" id="UP000054324">
    <property type="component" value="Unassembled WGS sequence"/>
</dbReference>
<feature type="non-terminal residue" evidence="2">
    <location>
        <position position="130"/>
    </location>
</feature>
<evidence type="ECO:0000313" key="3">
    <source>
        <dbReference type="Proteomes" id="UP000054324"/>
    </source>
</evidence>